<organism evidence="10 11">
    <name type="scientific">Hibiscus sabdariffa</name>
    <name type="common">roselle</name>
    <dbReference type="NCBI Taxonomy" id="183260"/>
    <lineage>
        <taxon>Eukaryota</taxon>
        <taxon>Viridiplantae</taxon>
        <taxon>Streptophyta</taxon>
        <taxon>Embryophyta</taxon>
        <taxon>Tracheophyta</taxon>
        <taxon>Spermatophyta</taxon>
        <taxon>Magnoliopsida</taxon>
        <taxon>eudicotyledons</taxon>
        <taxon>Gunneridae</taxon>
        <taxon>Pentapetalae</taxon>
        <taxon>rosids</taxon>
        <taxon>malvids</taxon>
        <taxon>Malvales</taxon>
        <taxon>Malvaceae</taxon>
        <taxon>Malvoideae</taxon>
        <taxon>Hibiscus</taxon>
    </lineage>
</organism>
<evidence type="ECO:0000256" key="6">
    <source>
        <dbReference type="ARBA" id="ARBA00022840"/>
    </source>
</evidence>
<evidence type="ECO:0000256" key="2">
    <source>
        <dbReference type="ARBA" id="ARBA00022527"/>
    </source>
</evidence>
<evidence type="ECO:0000313" key="11">
    <source>
        <dbReference type="Proteomes" id="UP001396334"/>
    </source>
</evidence>
<evidence type="ECO:0000256" key="8">
    <source>
        <dbReference type="ARBA" id="ARBA00048679"/>
    </source>
</evidence>
<dbReference type="EMBL" id="JBBPBN010000026">
    <property type="protein sequence ID" value="KAK9007433.1"/>
    <property type="molecule type" value="Genomic_DNA"/>
</dbReference>
<dbReference type="PANTHER" id="PTHR24356:SF346">
    <property type="entry name" value="PROTEIN KINASE FAMILY PROTEIN"/>
    <property type="match status" value="1"/>
</dbReference>
<dbReference type="PROSITE" id="PS50011">
    <property type="entry name" value="PROTEIN_KINASE_DOM"/>
    <property type="match status" value="1"/>
</dbReference>
<keyword evidence="11" id="KW-1185">Reference proteome</keyword>
<keyword evidence="3" id="KW-0808">Transferase</keyword>
<comment type="caution">
    <text evidence="10">The sequence shown here is derived from an EMBL/GenBank/DDBJ whole genome shotgun (WGS) entry which is preliminary data.</text>
</comment>
<gene>
    <name evidence="10" type="ORF">V6N11_074357</name>
</gene>
<reference evidence="10 11" key="1">
    <citation type="journal article" date="2024" name="G3 (Bethesda)">
        <title>Genome assembly of Hibiscus sabdariffa L. provides insights into metabolisms of medicinal natural products.</title>
        <authorList>
            <person name="Kim T."/>
        </authorList>
    </citation>
    <scope>NUCLEOTIDE SEQUENCE [LARGE SCALE GENOMIC DNA]</scope>
    <source>
        <strain evidence="10">TK-2024</strain>
        <tissue evidence="10">Old leaves</tissue>
    </source>
</reference>
<name>A0ABR2R3P5_9ROSI</name>
<evidence type="ECO:0000256" key="5">
    <source>
        <dbReference type="ARBA" id="ARBA00022777"/>
    </source>
</evidence>
<comment type="catalytic activity">
    <reaction evidence="8">
        <text>L-seryl-[protein] + ATP = O-phospho-L-seryl-[protein] + ADP + H(+)</text>
        <dbReference type="Rhea" id="RHEA:17989"/>
        <dbReference type="Rhea" id="RHEA-COMP:9863"/>
        <dbReference type="Rhea" id="RHEA-COMP:11604"/>
        <dbReference type="ChEBI" id="CHEBI:15378"/>
        <dbReference type="ChEBI" id="CHEBI:29999"/>
        <dbReference type="ChEBI" id="CHEBI:30616"/>
        <dbReference type="ChEBI" id="CHEBI:83421"/>
        <dbReference type="ChEBI" id="CHEBI:456216"/>
        <dbReference type="EC" id="2.7.11.1"/>
    </reaction>
</comment>
<accession>A0ABR2R3P5</accession>
<feature type="domain" description="Protein kinase" evidence="9">
    <location>
        <begin position="1"/>
        <end position="106"/>
    </location>
</feature>
<evidence type="ECO:0000256" key="4">
    <source>
        <dbReference type="ARBA" id="ARBA00022741"/>
    </source>
</evidence>
<dbReference type="InterPro" id="IPR000719">
    <property type="entry name" value="Prot_kinase_dom"/>
</dbReference>
<evidence type="ECO:0000256" key="7">
    <source>
        <dbReference type="ARBA" id="ARBA00047899"/>
    </source>
</evidence>
<proteinExistence type="predicted"/>
<dbReference type="Proteomes" id="UP001396334">
    <property type="component" value="Unassembled WGS sequence"/>
</dbReference>
<dbReference type="SUPFAM" id="SSF56112">
    <property type="entry name" value="Protein kinase-like (PK-like)"/>
    <property type="match status" value="1"/>
</dbReference>
<protein>
    <recommendedName>
        <fullName evidence="1">non-specific serine/threonine protein kinase</fullName>
        <ecNumber evidence="1">2.7.11.1</ecNumber>
    </recommendedName>
</protein>
<dbReference type="Gene3D" id="1.10.510.10">
    <property type="entry name" value="Transferase(Phosphotransferase) domain 1"/>
    <property type="match status" value="1"/>
</dbReference>
<keyword evidence="5" id="KW-0418">Kinase</keyword>
<dbReference type="InterPro" id="IPR050236">
    <property type="entry name" value="Ser_Thr_kinase_AGC"/>
</dbReference>
<keyword evidence="4" id="KW-0547">Nucleotide-binding</keyword>
<dbReference type="PANTHER" id="PTHR24356">
    <property type="entry name" value="SERINE/THREONINE-PROTEIN KINASE"/>
    <property type="match status" value="1"/>
</dbReference>
<evidence type="ECO:0000256" key="3">
    <source>
        <dbReference type="ARBA" id="ARBA00022679"/>
    </source>
</evidence>
<dbReference type="InterPro" id="IPR011009">
    <property type="entry name" value="Kinase-like_dom_sf"/>
</dbReference>
<sequence length="106" mass="12127">MERLHGGDVLMLLMRKDILNVDEARCCVAETDLAFESIQKSSYIHRDNKHGNLLLDRYGHSRLSYFVLCKPLDCGTLQEQEFSVGDNVIEILETEERSGASIRIQQ</sequence>
<dbReference type="EC" id="2.7.11.1" evidence="1"/>
<comment type="catalytic activity">
    <reaction evidence="7">
        <text>L-threonyl-[protein] + ATP = O-phospho-L-threonyl-[protein] + ADP + H(+)</text>
        <dbReference type="Rhea" id="RHEA:46608"/>
        <dbReference type="Rhea" id="RHEA-COMP:11060"/>
        <dbReference type="Rhea" id="RHEA-COMP:11605"/>
        <dbReference type="ChEBI" id="CHEBI:15378"/>
        <dbReference type="ChEBI" id="CHEBI:30013"/>
        <dbReference type="ChEBI" id="CHEBI:30616"/>
        <dbReference type="ChEBI" id="CHEBI:61977"/>
        <dbReference type="ChEBI" id="CHEBI:456216"/>
        <dbReference type="EC" id="2.7.11.1"/>
    </reaction>
</comment>
<evidence type="ECO:0000313" key="10">
    <source>
        <dbReference type="EMBL" id="KAK9007433.1"/>
    </source>
</evidence>
<keyword evidence="6" id="KW-0067">ATP-binding</keyword>
<keyword evidence="2" id="KW-0723">Serine/threonine-protein kinase</keyword>
<evidence type="ECO:0000259" key="9">
    <source>
        <dbReference type="PROSITE" id="PS50011"/>
    </source>
</evidence>
<evidence type="ECO:0000256" key="1">
    <source>
        <dbReference type="ARBA" id="ARBA00012513"/>
    </source>
</evidence>